<evidence type="ECO:0000313" key="2">
    <source>
        <dbReference type="EMBL" id="KAI8583799.1"/>
    </source>
</evidence>
<dbReference type="Proteomes" id="UP001206595">
    <property type="component" value="Unassembled WGS sequence"/>
</dbReference>
<evidence type="ECO:0000313" key="3">
    <source>
        <dbReference type="Proteomes" id="UP001206595"/>
    </source>
</evidence>
<evidence type="ECO:0000256" key="1">
    <source>
        <dbReference type="SAM" id="MobiDB-lite"/>
    </source>
</evidence>
<organism evidence="2 3">
    <name type="scientific">Umbelopsis ramanniana AG</name>
    <dbReference type="NCBI Taxonomy" id="1314678"/>
    <lineage>
        <taxon>Eukaryota</taxon>
        <taxon>Fungi</taxon>
        <taxon>Fungi incertae sedis</taxon>
        <taxon>Mucoromycota</taxon>
        <taxon>Mucoromycotina</taxon>
        <taxon>Umbelopsidomycetes</taxon>
        <taxon>Umbelopsidales</taxon>
        <taxon>Umbelopsidaceae</taxon>
        <taxon>Umbelopsis</taxon>
    </lineage>
</organism>
<dbReference type="AlphaFoldDB" id="A0AAD5HI78"/>
<accession>A0AAD5HI78</accession>
<reference evidence="2" key="1">
    <citation type="submission" date="2021-06" db="EMBL/GenBank/DDBJ databases">
        <authorList>
            <consortium name="DOE Joint Genome Institute"/>
            <person name="Mondo S.J."/>
            <person name="Amses K.R."/>
            <person name="Simmons D.R."/>
            <person name="Longcore J.E."/>
            <person name="Seto K."/>
            <person name="Alves G.H."/>
            <person name="Bonds A.E."/>
            <person name="Quandt C.A."/>
            <person name="Davis W.J."/>
            <person name="Chang Y."/>
            <person name="Letcher P.M."/>
            <person name="Powell M.J."/>
            <person name="Kuo A."/>
            <person name="Labutti K."/>
            <person name="Pangilinan J."/>
            <person name="Andreopoulos W."/>
            <person name="Tritt A."/>
            <person name="Riley R."/>
            <person name="Hundley H."/>
            <person name="Johnson J."/>
            <person name="Lipzen A."/>
            <person name="Barry K."/>
            <person name="Berbee M.L."/>
            <person name="Buchler N.E."/>
            <person name="Grigoriev I.V."/>
            <person name="Spatafora J.W."/>
            <person name="Stajich J.E."/>
            <person name="James T.Y."/>
        </authorList>
    </citation>
    <scope>NUCLEOTIDE SEQUENCE</scope>
    <source>
        <strain evidence="2">AG</strain>
    </source>
</reference>
<protein>
    <submittedName>
        <fullName evidence="2">Uncharacterized protein</fullName>
    </submittedName>
</protein>
<comment type="caution">
    <text evidence="2">The sequence shown here is derived from an EMBL/GenBank/DDBJ whole genome shotgun (WGS) entry which is preliminary data.</text>
</comment>
<sequence length="354" mass="39983">MHPCAHFYFLLIFNPISSILNQTRSFSFSFTYTSILFMASLLASSERISSLPFIDRFKILTTSGKRQAPKQPSPKHTSSEIMTGDKHPMTTMVAVQNPPPPPYVPPMDQQQHDIENLAEAVKQNSHLANAINKSGRSLDRKSIIQGIKLVAIAADEYDEGNDTVALDIYLTGLDKIVMALPAKDDMRTKMALEAKLISVEERVGILDAETKEKYILAAQAFGHDKRYRIPTEQDTQIDRFRRFAQYMIDLAVALAIMVKRSPLPDILYFLFGSFVQLLLWMDVKYHLVERTRDLAVSGVKLILKADEDYNLHQVASETMYMVIAAGLKAAVAFKESPSYQELKKQREDECDATN</sequence>
<dbReference type="InterPro" id="IPR036181">
    <property type="entry name" value="MIT_dom_sf"/>
</dbReference>
<reference evidence="2" key="2">
    <citation type="journal article" date="2022" name="Proc. Natl. Acad. Sci. U.S.A.">
        <title>Diploid-dominant life cycles characterize the early evolution of Fungi.</title>
        <authorList>
            <person name="Amses K.R."/>
            <person name="Simmons D.R."/>
            <person name="Longcore J.E."/>
            <person name="Mondo S.J."/>
            <person name="Seto K."/>
            <person name="Jeronimo G.H."/>
            <person name="Bonds A.E."/>
            <person name="Quandt C.A."/>
            <person name="Davis W.J."/>
            <person name="Chang Y."/>
            <person name="Federici B.A."/>
            <person name="Kuo A."/>
            <person name="LaButti K."/>
            <person name="Pangilinan J."/>
            <person name="Andreopoulos W."/>
            <person name="Tritt A."/>
            <person name="Riley R."/>
            <person name="Hundley H."/>
            <person name="Johnson J."/>
            <person name="Lipzen A."/>
            <person name="Barry K."/>
            <person name="Lang B.F."/>
            <person name="Cuomo C.A."/>
            <person name="Buchler N.E."/>
            <person name="Grigoriev I.V."/>
            <person name="Spatafora J.W."/>
            <person name="Stajich J.E."/>
            <person name="James T.Y."/>
        </authorList>
    </citation>
    <scope>NUCLEOTIDE SEQUENCE</scope>
    <source>
        <strain evidence="2">AG</strain>
    </source>
</reference>
<gene>
    <name evidence="2" type="ORF">K450DRAFT_220031</name>
</gene>
<keyword evidence="3" id="KW-1185">Reference proteome</keyword>
<dbReference type="SUPFAM" id="SSF116846">
    <property type="entry name" value="MIT domain"/>
    <property type="match status" value="1"/>
</dbReference>
<dbReference type="EMBL" id="MU620894">
    <property type="protein sequence ID" value="KAI8583799.1"/>
    <property type="molecule type" value="Genomic_DNA"/>
</dbReference>
<feature type="region of interest" description="Disordered" evidence="1">
    <location>
        <begin position="64"/>
        <end position="84"/>
    </location>
</feature>
<dbReference type="GeneID" id="75910825"/>
<dbReference type="RefSeq" id="XP_051448803.1">
    <property type="nucleotide sequence ID" value="XM_051585477.1"/>
</dbReference>
<name>A0AAD5HI78_UMBRA</name>
<proteinExistence type="predicted"/>